<dbReference type="AlphaFoldDB" id="A0AAN8NBJ9"/>
<comment type="caution">
    <text evidence="2">The sequence shown here is derived from an EMBL/GenBank/DDBJ whole genome shotgun (WGS) entry which is preliminary data.</text>
</comment>
<gene>
    <name evidence="2" type="ORF">TWF506_006086</name>
</gene>
<name>A0AAN8NBJ9_9PEZI</name>
<evidence type="ECO:0000256" key="1">
    <source>
        <dbReference type="SAM" id="MobiDB-lite"/>
    </source>
</evidence>
<accession>A0AAN8NBJ9</accession>
<feature type="region of interest" description="Disordered" evidence="1">
    <location>
        <begin position="70"/>
        <end position="105"/>
    </location>
</feature>
<proteinExistence type="predicted"/>
<protein>
    <submittedName>
        <fullName evidence="2">Uncharacterized protein</fullName>
    </submittedName>
</protein>
<keyword evidence="3" id="KW-1185">Reference proteome</keyword>
<reference evidence="2 3" key="1">
    <citation type="submission" date="2019-10" db="EMBL/GenBank/DDBJ databases">
        <authorList>
            <person name="Palmer J.M."/>
        </authorList>
    </citation>
    <scope>NUCLEOTIDE SEQUENCE [LARGE SCALE GENOMIC DNA]</scope>
    <source>
        <strain evidence="2 3">TWF506</strain>
    </source>
</reference>
<sequence length="224" mass="24631">MQNLEYCDDIPGRLAQAVEDEQTIHYPENRTSSGHGAESFALCPHLDTPILLDDNELSFPQSYREYAANQTGLEPSGPFSNTDASAETRTKPSERHRGDSIPDTSCNQPLANAFSKLSLNLERVGRVNQFIDDDYHYYHPTYSPCILVEQRASWPLIVSAPAIFQEYSNRIEALDIAFGVSGDSVDSGVGLNECNTKVALSTRPGGALDLAYIGAWSYSQCSDT</sequence>
<dbReference type="EMBL" id="JAVHJM010000003">
    <property type="protein sequence ID" value="KAK6516174.1"/>
    <property type="molecule type" value="Genomic_DNA"/>
</dbReference>
<evidence type="ECO:0000313" key="3">
    <source>
        <dbReference type="Proteomes" id="UP001307849"/>
    </source>
</evidence>
<evidence type="ECO:0000313" key="2">
    <source>
        <dbReference type="EMBL" id="KAK6516174.1"/>
    </source>
</evidence>
<feature type="compositionally biased region" description="Polar residues" evidence="1">
    <location>
        <begin position="70"/>
        <end position="85"/>
    </location>
</feature>
<feature type="compositionally biased region" description="Basic and acidic residues" evidence="1">
    <location>
        <begin position="86"/>
        <end position="100"/>
    </location>
</feature>
<organism evidence="2 3">
    <name type="scientific">Arthrobotrys conoides</name>
    <dbReference type="NCBI Taxonomy" id="74498"/>
    <lineage>
        <taxon>Eukaryota</taxon>
        <taxon>Fungi</taxon>
        <taxon>Dikarya</taxon>
        <taxon>Ascomycota</taxon>
        <taxon>Pezizomycotina</taxon>
        <taxon>Orbiliomycetes</taxon>
        <taxon>Orbiliales</taxon>
        <taxon>Orbiliaceae</taxon>
        <taxon>Arthrobotrys</taxon>
    </lineage>
</organism>
<dbReference type="Proteomes" id="UP001307849">
    <property type="component" value="Unassembled WGS sequence"/>
</dbReference>